<dbReference type="Gene3D" id="1.20.58.390">
    <property type="entry name" value="Neurotransmitter-gated ion-channel transmembrane domain"/>
    <property type="match status" value="2"/>
</dbReference>
<dbReference type="Gene3D" id="2.70.170.10">
    <property type="entry name" value="Neurotransmitter-gated ion-channel ligand-binding domain"/>
    <property type="match status" value="1"/>
</dbReference>
<evidence type="ECO:0000256" key="2">
    <source>
        <dbReference type="ARBA" id="ARBA00022448"/>
    </source>
</evidence>
<evidence type="ECO:0000259" key="18">
    <source>
        <dbReference type="Pfam" id="PF02932"/>
    </source>
</evidence>
<evidence type="ECO:0000256" key="7">
    <source>
        <dbReference type="ARBA" id="ARBA00023065"/>
    </source>
</evidence>
<dbReference type="NCBIfam" id="TIGR00860">
    <property type="entry name" value="LIC"/>
    <property type="match status" value="1"/>
</dbReference>
<evidence type="ECO:0000313" key="20">
    <source>
        <dbReference type="Proteomes" id="UP001331761"/>
    </source>
</evidence>
<organism evidence="19 20">
    <name type="scientific">Trichostrongylus colubriformis</name>
    <name type="common">Black scour worm</name>
    <dbReference type="NCBI Taxonomy" id="6319"/>
    <lineage>
        <taxon>Eukaryota</taxon>
        <taxon>Metazoa</taxon>
        <taxon>Ecdysozoa</taxon>
        <taxon>Nematoda</taxon>
        <taxon>Chromadorea</taxon>
        <taxon>Rhabditida</taxon>
        <taxon>Rhabditina</taxon>
        <taxon>Rhabditomorpha</taxon>
        <taxon>Strongyloidea</taxon>
        <taxon>Trichostrongylidae</taxon>
        <taxon>Trichostrongylus</taxon>
    </lineage>
</organism>
<comment type="subcellular location">
    <subcellularLocation>
        <location evidence="15">Postsynaptic cell membrane</location>
        <topology evidence="15">Multi-pass membrane protein</topology>
    </subcellularLocation>
</comment>
<dbReference type="CDD" id="cd19064">
    <property type="entry name" value="LGIC_TM_nAChR"/>
    <property type="match status" value="1"/>
</dbReference>
<evidence type="ECO:0000256" key="3">
    <source>
        <dbReference type="ARBA" id="ARBA00022475"/>
    </source>
</evidence>
<evidence type="ECO:0000256" key="10">
    <source>
        <dbReference type="ARBA" id="ARBA00023170"/>
    </source>
</evidence>
<dbReference type="InterPro" id="IPR006201">
    <property type="entry name" value="Neur_channel"/>
</dbReference>
<dbReference type="PROSITE" id="PS00236">
    <property type="entry name" value="NEUROTR_ION_CHANNEL"/>
    <property type="match status" value="1"/>
</dbReference>
<keyword evidence="20" id="KW-1185">Reference proteome</keyword>
<comment type="similarity">
    <text evidence="1">Belongs to the ligand-gated ion channel (TC 1.A.9) family. Acetylcholine receptor (TC 1.A.9.1) subfamily.</text>
</comment>
<dbReference type="PRINTS" id="PR00254">
    <property type="entry name" value="NICOTINICR"/>
</dbReference>
<dbReference type="SUPFAM" id="SSF63712">
    <property type="entry name" value="Nicotinic receptor ligand binding domain-like"/>
    <property type="match status" value="1"/>
</dbReference>
<feature type="transmembrane region" description="Helical" evidence="16">
    <location>
        <begin position="256"/>
        <end position="279"/>
    </location>
</feature>
<dbReference type="SUPFAM" id="SSF90112">
    <property type="entry name" value="Neurotransmitter-gated ion-channel transmembrane pore"/>
    <property type="match status" value="1"/>
</dbReference>
<dbReference type="InterPro" id="IPR002394">
    <property type="entry name" value="Nicotinic_acetylcholine_rcpt"/>
</dbReference>
<gene>
    <name evidence="19" type="ORF">GCK32_008783</name>
</gene>
<evidence type="ECO:0000256" key="1">
    <source>
        <dbReference type="ARBA" id="ARBA00009237"/>
    </source>
</evidence>
<keyword evidence="12" id="KW-0628">Postsynaptic cell membrane</keyword>
<dbReference type="Pfam" id="PF02931">
    <property type="entry name" value="Neur_chan_LBD"/>
    <property type="match status" value="1"/>
</dbReference>
<evidence type="ECO:0000256" key="13">
    <source>
        <dbReference type="ARBA" id="ARBA00023286"/>
    </source>
</evidence>
<dbReference type="FunFam" id="2.70.170.10:FF:000044">
    <property type="entry name" value="AcetylCholine Receptor"/>
    <property type="match status" value="1"/>
</dbReference>
<evidence type="ECO:0000256" key="11">
    <source>
        <dbReference type="ARBA" id="ARBA00023180"/>
    </source>
</evidence>
<dbReference type="PRINTS" id="PR00252">
    <property type="entry name" value="NRIONCHANNEL"/>
</dbReference>
<keyword evidence="3" id="KW-1003">Cell membrane</keyword>
<feature type="transmembrane region" description="Helical" evidence="16">
    <location>
        <begin position="467"/>
        <end position="484"/>
    </location>
</feature>
<dbReference type="PANTHER" id="PTHR18945">
    <property type="entry name" value="NEUROTRANSMITTER GATED ION CHANNEL"/>
    <property type="match status" value="1"/>
</dbReference>
<name>A0AAN8FRI5_TRICO</name>
<dbReference type="InterPro" id="IPR036719">
    <property type="entry name" value="Neuro-gated_channel_TM_sf"/>
</dbReference>
<feature type="transmembrane region" description="Helical" evidence="16">
    <location>
        <begin position="318"/>
        <end position="339"/>
    </location>
</feature>
<keyword evidence="14 16" id="KW-0407">Ion channel</keyword>
<feature type="domain" description="Neurotransmitter-gated ion-channel ligand-binding" evidence="17">
    <location>
        <begin position="30"/>
        <end position="255"/>
    </location>
</feature>
<protein>
    <submittedName>
        <fullName evidence="19">Neurotransmitter gated ion channel</fullName>
    </submittedName>
</protein>
<keyword evidence="4 16" id="KW-0812">Transmembrane</keyword>
<evidence type="ECO:0000256" key="9">
    <source>
        <dbReference type="ARBA" id="ARBA00023157"/>
    </source>
</evidence>
<evidence type="ECO:0000256" key="16">
    <source>
        <dbReference type="RuleBase" id="RU000687"/>
    </source>
</evidence>
<dbReference type="InterPro" id="IPR006029">
    <property type="entry name" value="Neurotrans-gated_channel_TM"/>
</dbReference>
<dbReference type="EMBL" id="WIXE01008409">
    <property type="protein sequence ID" value="KAK5979347.1"/>
    <property type="molecule type" value="Genomic_DNA"/>
</dbReference>
<dbReference type="Pfam" id="PF02932">
    <property type="entry name" value="Neur_chan_memb"/>
    <property type="match status" value="1"/>
</dbReference>
<keyword evidence="16" id="KW-0732">Signal</keyword>
<dbReference type="GO" id="GO:0045211">
    <property type="term" value="C:postsynaptic membrane"/>
    <property type="evidence" value="ECO:0007669"/>
    <property type="project" value="UniProtKB-SubCell"/>
</dbReference>
<evidence type="ECO:0000256" key="8">
    <source>
        <dbReference type="ARBA" id="ARBA00023136"/>
    </source>
</evidence>
<keyword evidence="9" id="KW-1015">Disulfide bond</keyword>
<feature type="domain" description="Neurotransmitter-gated ion-channel transmembrane" evidence="18">
    <location>
        <begin position="262"/>
        <end position="481"/>
    </location>
</feature>
<evidence type="ECO:0000256" key="12">
    <source>
        <dbReference type="ARBA" id="ARBA00023257"/>
    </source>
</evidence>
<dbReference type="FunFam" id="1.20.58.390:FF:000030">
    <property type="entry name" value="Acetylcholine receptor subunit alpha-L1"/>
    <property type="match status" value="1"/>
</dbReference>
<feature type="transmembrane region" description="Helical" evidence="16">
    <location>
        <begin position="286"/>
        <end position="306"/>
    </location>
</feature>
<evidence type="ECO:0000256" key="14">
    <source>
        <dbReference type="ARBA" id="ARBA00023303"/>
    </source>
</evidence>
<dbReference type="InterPro" id="IPR038050">
    <property type="entry name" value="Neuro_actylchol_rec"/>
</dbReference>
<dbReference type="InterPro" id="IPR006202">
    <property type="entry name" value="Neur_chan_lig-bd"/>
</dbReference>
<evidence type="ECO:0000256" key="4">
    <source>
        <dbReference type="ARBA" id="ARBA00022692"/>
    </source>
</evidence>
<keyword evidence="11" id="KW-0325">Glycoprotein</keyword>
<accession>A0AAN8FRI5</accession>
<proteinExistence type="inferred from homology"/>
<dbReference type="InterPro" id="IPR018000">
    <property type="entry name" value="Neurotransmitter_ion_chnl_CS"/>
</dbReference>
<keyword evidence="8 16" id="KW-0472">Membrane</keyword>
<evidence type="ECO:0000256" key="6">
    <source>
        <dbReference type="ARBA" id="ARBA00023018"/>
    </source>
</evidence>
<feature type="chain" id="PRO_5042672526" evidence="16">
    <location>
        <begin position="22"/>
        <end position="518"/>
    </location>
</feature>
<reference evidence="19 20" key="1">
    <citation type="submission" date="2019-10" db="EMBL/GenBank/DDBJ databases">
        <title>Assembly and Annotation for the nematode Trichostrongylus colubriformis.</title>
        <authorList>
            <person name="Martin J."/>
        </authorList>
    </citation>
    <scope>NUCLEOTIDE SEQUENCE [LARGE SCALE GENOMIC DNA]</scope>
    <source>
        <strain evidence="19">G859</strain>
        <tissue evidence="19">Whole worm</tissue>
    </source>
</reference>
<dbReference type="GO" id="GO:0022848">
    <property type="term" value="F:acetylcholine-gated monoatomic cation-selective channel activity"/>
    <property type="evidence" value="ECO:0007669"/>
    <property type="project" value="InterPro"/>
</dbReference>
<keyword evidence="6" id="KW-0770">Synapse</keyword>
<sequence length="518" mass="59605">MNMLSPCRAVFLWILVAQANTKQLAKDLEGQLYEDLLFDYNKIPRPVKNSSDILTVDVGASLIRIIDVDEKNQVLTTNLWLEMKWFDSKLTWDPKKYGGLRTLHIPSDLIWTPDLVLYNNAAGDPDITILTDALVTHDGHVFWQPPAIYKSFCPIDVTWFPYDSQKCEMKFGTWTYTGRYVDLKQLPKEDVVTVQVEGNDVEYMQQGMDLSFFYRSAEWDLLALSSQRHSVLYASCCGPEKYVDITYYFGLRRKTLFFTCNLIIPCFLISILTTFVFYLSDHKITFSISILVTLTVFFLVLIDLMPPTSLVIPMFGRYLITTMILVALSTVVSVITVNFRFRSGSAHKMSPWIQAVFLNFLPRVLFMSRTNKVDPQKPPSCLVDPKSLVGYAYRRDSKVSKPFDLPNNFAPKVAFRKPKRSKKRVDDIIFVNLLQQVRFIAEHFQHNERESEISDDWTFVAMVLDRLFLLIFSVLNVGTMFIILEAPSLYDYSEPMNITVPNKPLGQANLLGSHSRLL</sequence>
<evidence type="ECO:0000259" key="17">
    <source>
        <dbReference type="Pfam" id="PF02931"/>
    </source>
</evidence>
<dbReference type="Proteomes" id="UP001331761">
    <property type="component" value="Unassembled WGS sequence"/>
</dbReference>
<keyword evidence="5 16" id="KW-1133">Transmembrane helix</keyword>
<feature type="signal peptide" evidence="16">
    <location>
        <begin position="1"/>
        <end position="21"/>
    </location>
</feature>
<evidence type="ECO:0000256" key="5">
    <source>
        <dbReference type="ARBA" id="ARBA00022989"/>
    </source>
</evidence>
<keyword evidence="10" id="KW-0675">Receptor</keyword>
<evidence type="ECO:0000313" key="19">
    <source>
        <dbReference type="EMBL" id="KAK5979347.1"/>
    </source>
</evidence>
<keyword evidence="2 16" id="KW-0813">Transport</keyword>
<evidence type="ECO:0000256" key="15">
    <source>
        <dbReference type="ARBA" id="ARBA00034104"/>
    </source>
</evidence>
<dbReference type="GO" id="GO:0004888">
    <property type="term" value="F:transmembrane signaling receptor activity"/>
    <property type="evidence" value="ECO:0007669"/>
    <property type="project" value="InterPro"/>
</dbReference>
<dbReference type="AlphaFoldDB" id="A0AAN8FRI5"/>
<keyword evidence="7 16" id="KW-0406">Ion transport</keyword>
<keyword evidence="13" id="KW-1071">Ligand-gated ion channel</keyword>
<dbReference type="FunFam" id="1.20.58.390:FF:000078">
    <property type="entry name" value="AcetylCholine Receptor"/>
    <property type="match status" value="1"/>
</dbReference>
<comment type="caution">
    <text evidence="19">The sequence shown here is derived from an EMBL/GenBank/DDBJ whole genome shotgun (WGS) entry which is preliminary data.</text>
</comment>
<dbReference type="InterPro" id="IPR036734">
    <property type="entry name" value="Neur_chan_lig-bd_sf"/>
</dbReference>